<dbReference type="SUPFAM" id="SSF50249">
    <property type="entry name" value="Nucleic acid-binding proteins"/>
    <property type="match status" value="6"/>
</dbReference>
<dbReference type="Gene3D" id="2.40.50.140">
    <property type="entry name" value="Nucleic acid-binding proteins"/>
    <property type="match status" value="6"/>
</dbReference>
<evidence type="ECO:0000313" key="5">
    <source>
        <dbReference type="EMBL" id="AID37390.1"/>
    </source>
</evidence>
<dbReference type="AlphaFoldDB" id="A0A068DNQ9"/>
<protein>
    <submittedName>
        <fullName evidence="5">Ribosomal protein S1</fullName>
    </submittedName>
</protein>
<dbReference type="GO" id="GO:0003735">
    <property type="term" value="F:structural constituent of ribosome"/>
    <property type="evidence" value="ECO:0007669"/>
    <property type="project" value="TreeGrafter"/>
</dbReference>
<dbReference type="GO" id="GO:0006412">
    <property type="term" value="P:translation"/>
    <property type="evidence" value="ECO:0007669"/>
    <property type="project" value="TreeGrafter"/>
</dbReference>
<keyword evidence="2 5" id="KW-0689">Ribosomal protein</keyword>
<dbReference type="PROSITE" id="PS50126">
    <property type="entry name" value="S1"/>
    <property type="match status" value="6"/>
</dbReference>
<dbReference type="CDD" id="cd05688">
    <property type="entry name" value="S1_RPS1_repeat_ec3"/>
    <property type="match status" value="1"/>
</dbReference>
<accession>A0A068DNQ9</accession>
<evidence type="ECO:0000313" key="6">
    <source>
        <dbReference type="Proteomes" id="UP000027148"/>
    </source>
</evidence>
<dbReference type="EMBL" id="CP006873">
    <property type="protein sequence ID" value="AID37390.1"/>
    <property type="molecule type" value="Genomic_DNA"/>
</dbReference>
<keyword evidence="3" id="KW-0687">Ribonucleoprotein</keyword>
<dbReference type="GO" id="GO:0022627">
    <property type="term" value="C:cytosolic small ribosomal subunit"/>
    <property type="evidence" value="ECO:0007669"/>
    <property type="project" value="TreeGrafter"/>
</dbReference>
<dbReference type="InterPro" id="IPR035104">
    <property type="entry name" value="Ribosomal_protein_S1-like"/>
</dbReference>
<feature type="domain" description="S1 motif" evidence="4">
    <location>
        <begin position="230"/>
        <end position="298"/>
    </location>
</feature>
<dbReference type="PANTHER" id="PTHR10724">
    <property type="entry name" value="30S RIBOSOMAL PROTEIN S1"/>
    <property type="match status" value="1"/>
</dbReference>
<evidence type="ECO:0000259" key="4">
    <source>
        <dbReference type="PROSITE" id="PS50126"/>
    </source>
</evidence>
<feature type="domain" description="S1 motif" evidence="4">
    <location>
        <begin position="58"/>
        <end position="120"/>
    </location>
</feature>
<dbReference type="PANTHER" id="PTHR10724:SF7">
    <property type="entry name" value="SMALL RIBOSOMAL SUBUNIT PROTEIN BS1C"/>
    <property type="match status" value="1"/>
</dbReference>
<feature type="domain" description="S1 motif" evidence="4">
    <location>
        <begin position="138"/>
        <end position="209"/>
    </location>
</feature>
<evidence type="ECO:0000256" key="3">
    <source>
        <dbReference type="ARBA" id="ARBA00023274"/>
    </source>
</evidence>
<evidence type="ECO:0000256" key="2">
    <source>
        <dbReference type="ARBA" id="ARBA00022980"/>
    </source>
</evidence>
<dbReference type="KEGG" id="elv:FNIIJ_092"/>
<name>A0A068DNQ9_9FLAO</name>
<sequence>MYVQAEIRKNIIADSNANVPLEEFDWSDYCGNNVKKEEREREKISALYNEHLTNINEYDLLRGKITKILDKEIVVDINFKYEGIIPLSEFRDHLNIKVGDLIYVMVEKREYKGQLILSHRKANILLAWKRAKEAYNKKEIITGKIIGRTKGGLIVKILTHIEAFMPGSQISHNPLSDFDAFFTDSYNKTMELKIIKINDKLKNVVVSHKALIEEDIEKQKKEFMADLKPGKVVLATVKNITNYGAFCDLGGINGLIHHTDISWKRINHPSEVLKVNQEIKVVILNFNEEKNRIQLGMKQIVSHPWNSLNENIKVGDRVKGQIKAITEYGAFVEIENFTGIEALLHVSEMSWDKRLRRAKDLVKIDETVECVILTLDRNERKMSLGMKQLTHDPWIYIQKKYPVGSKHTRIIRSFTNYGVSVYLEKGIEGMVYKSDLSWDKKIKHASELFKIGDSIETVVLEFNQNKKRIIMGHKQINKNPWEYSEKKYIVGSVHTGKVIDLLEKGATVQLEDKNVKAFMPLHVLEQENVKKYKQIFCKIIEFHNKLRKIVISPISLSKEEEKKHIKKITKKQHVDKFTLGDLG</sequence>
<dbReference type="Pfam" id="PF00575">
    <property type="entry name" value="S1"/>
    <property type="match status" value="5"/>
</dbReference>
<dbReference type="InterPro" id="IPR050437">
    <property type="entry name" value="Ribos_protein_bS1-like"/>
</dbReference>
<dbReference type="CDD" id="cd05687">
    <property type="entry name" value="S1_RPS1_repeat_ec1_hs1"/>
    <property type="match status" value="1"/>
</dbReference>
<dbReference type="HOGENOM" id="CLU_015805_2_0_10"/>
<organism evidence="5 6">
    <name type="scientific">Candidatus Walczuchella monophlebidarum</name>
    <dbReference type="NCBI Taxonomy" id="1415657"/>
    <lineage>
        <taxon>Bacteria</taxon>
        <taxon>Pseudomonadati</taxon>
        <taxon>Bacteroidota</taxon>
        <taxon>Flavobacteriia</taxon>
        <taxon>Flavobacteriales</taxon>
        <taxon>Candidatus Walczuchella</taxon>
    </lineage>
</organism>
<dbReference type="GO" id="GO:0003729">
    <property type="term" value="F:mRNA binding"/>
    <property type="evidence" value="ECO:0007669"/>
    <property type="project" value="TreeGrafter"/>
</dbReference>
<comment type="similarity">
    <text evidence="1">Belongs to the bacterial ribosomal protein bS1 family.</text>
</comment>
<dbReference type="InterPro" id="IPR003029">
    <property type="entry name" value="S1_domain"/>
</dbReference>
<dbReference type="RefSeq" id="WP_038436097.1">
    <property type="nucleotide sequence ID" value="NZ_CP006873.1"/>
</dbReference>
<dbReference type="Proteomes" id="UP000027148">
    <property type="component" value="Chromosome"/>
</dbReference>
<feature type="domain" description="S1 motif" evidence="4">
    <location>
        <begin position="491"/>
        <end position="554"/>
    </location>
</feature>
<dbReference type="InterPro" id="IPR012340">
    <property type="entry name" value="NA-bd_OB-fold"/>
</dbReference>
<keyword evidence="6" id="KW-1185">Reference proteome</keyword>
<dbReference type="CDD" id="cd04465">
    <property type="entry name" value="S1_RPS1_repeat_ec2_hs2"/>
    <property type="match status" value="1"/>
</dbReference>
<dbReference type="STRING" id="1415657.FNIIJ_092"/>
<gene>
    <name evidence="5" type="primary">rpsA</name>
    <name evidence="5" type="ORF">FNIIJ_092</name>
</gene>
<feature type="domain" description="S1 motif" evidence="4">
    <location>
        <begin position="404"/>
        <end position="474"/>
    </location>
</feature>
<evidence type="ECO:0000256" key="1">
    <source>
        <dbReference type="ARBA" id="ARBA00006767"/>
    </source>
</evidence>
<dbReference type="OrthoDB" id="9804077at2"/>
<reference evidence="5 6" key="1">
    <citation type="journal article" date="2014" name="Genome Biol. Evol.">
        <title>Genome sequence of "Candidatus Walczuchella monophlebidarum" the flavobacterial endosymbiont of Llaveia axin axin (Hemiptera: Coccoidea: Monophlebidae).</title>
        <authorList>
            <person name="Rosas-Perez T."/>
            <person name="Rosenblueth M."/>
            <person name="Rincon-Rosales R."/>
            <person name="Mora J."/>
            <person name="Martinez-Romero E."/>
        </authorList>
    </citation>
    <scope>NUCLEOTIDE SEQUENCE [LARGE SCALE GENOMIC DNA]</scope>
    <source>
        <strain evidence="5">FNIIJ</strain>
    </source>
</reference>
<feature type="domain" description="S1 motif" evidence="4">
    <location>
        <begin position="315"/>
        <end position="387"/>
    </location>
</feature>
<proteinExistence type="inferred from homology"/>
<dbReference type="SMART" id="SM00316">
    <property type="entry name" value="S1"/>
    <property type="match status" value="6"/>
</dbReference>
<dbReference type="PRINTS" id="PR00681">
    <property type="entry name" value="RIBOSOMALS1"/>
</dbReference>